<organism evidence="5 6">
    <name type="scientific">Mycobacterium persicum</name>
    <dbReference type="NCBI Taxonomy" id="1487726"/>
    <lineage>
        <taxon>Bacteria</taxon>
        <taxon>Bacillati</taxon>
        <taxon>Actinomycetota</taxon>
        <taxon>Actinomycetes</taxon>
        <taxon>Mycobacteriales</taxon>
        <taxon>Mycobacteriaceae</taxon>
        <taxon>Mycobacterium</taxon>
    </lineage>
</organism>
<gene>
    <name evidence="5" type="ORF">LAUMK42_03351</name>
</gene>
<dbReference type="InterPro" id="IPR000030">
    <property type="entry name" value="PPE_dom"/>
</dbReference>
<dbReference type="Pfam" id="PF00823">
    <property type="entry name" value="PPE"/>
    <property type="match status" value="1"/>
</dbReference>
<protein>
    <submittedName>
        <fullName evidence="5">PPE family protein PPE47/PPE48</fullName>
    </submittedName>
</protein>
<dbReference type="Gene3D" id="1.20.1260.20">
    <property type="entry name" value="PPE superfamily"/>
    <property type="match status" value="1"/>
</dbReference>
<evidence type="ECO:0000259" key="4">
    <source>
        <dbReference type="Pfam" id="PF18878"/>
    </source>
</evidence>
<feature type="domain" description="PPE-PPW subfamily C-terminal" evidence="4">
    <location>
        <begin position="349"/>
        <end position="389"/>
    </location>
</feature>
<keyword evidence="2" id="KW-0812">Transmembrane</keyword>
<keyword evidence="2" id="KW-0472">Membrane</keyword>
<proteinExistence type="inferred from homology"/>
<dbReference type="EMBL" id="UPHL01000093">
    <property type="protein sequence ID" value="VAZ84528.1"/>
    <property type="molecule type" value="Genomic_DNA"/>
</dbReference>
<reference evidence="5 6" key="1">
    <citation type="submission" date="2018-09" db="EMBL/GenBank/DDBJ databases">
        <authorList>
            <person name="Tagini F."/>
        </authorList>
    </citation>
    <scope>NUCLEOTIDE SEQUENCE [LARGE SCALE GENOMIC DNA]</scope>
    <source>
        <strain evidence="5 6">MK42</strain>
    </source>
</reference>
<evidence type="ECO:0000313" key="6">
    <source>
        <dbReference type="Proteomes" id="UP000279331"/>
    </source>
</evidence>
<evidence type="ECO:0000313" key="5">
    <source>
        <dbReference type="EMBL" id="VAZ84528.1"/>
    </source>
</evidence>
<comment type="caution">
    <text evidence="5">The sequence shown here is derived from an EMBL/GenBank/DDBJ whole genome shotgun (WGS) entry which is preliminary data.</text>
</comment>
<sequence length="407" mass="41310">MACPPELHSALLSAGPGPASLVTAAAQWSSLSAEYGAVAEELTTVLAGMAAVAWHGISAEICAAAYMPYLAWLTQASADSAATATVHQTAATAYLSALAAMPTLGELAANHATHAVLLATNFFGINTIPIALNEADYLRMWIQAATTMSAYEAITTTALAATPHTTPAPIIIKPGSTLAATATQTTLTPFPLWEILEYIARAILTEIFLIVGFWGLLLTVWVVPLLFIAAAIALWAGDATLAYDLTFVALFYLVAIPVFGITGVLLPFAAPLHVIGIVIDWIIGNLTLSGPASAPAAAAALASPASAASSAAASVAPVAATEVAAVEPATGAWAVSQAQLVSVTAGHQGSVGFAGTLQHGAVVHAGGLATMRGVELGDGAQVPMLPATWHSDLVGKTMDSELFVAAV</sequence>
<dbReference type="InterPro" id="IPR038332">
    <property type="entry name" value="PPE_sf"/>
</dbReference>
<feature type="transmembrane region" description="Helical" evidence="2">
    <location>
        <begin position="247"/>
        <end position="269"/>
    </location>
</feature>
<dbReference type="Pfam" id="PF18878">
    <property type="entry name" value="PPE-PPW"/>
    <property type="match status" value="1"/>
</dbReference>
<feature type="transmembrane region" description="Helical" evidence="2">
    <location>
        <begin position="207"/>
        <end position="235"/>
    </location>
</feature>
<dbReference type="Proteomes" id="UP000279331">
    <property type="component" value="Unassembled WGS sequence"/>
</dbReference>
<accession>A0AB38UVY8</accession>
<dbReference type="InterPro" id="IPR043641">
    <property type="entry name" value="PPE-PPW_C"/>
</dbReference>
<name>A0AB38UVY8_9MYCO</name>
<dbReference type="AlphaFoldDB" id="A0AB38UVY8"/>
<feature type="domain" description="PPE" evidence="3">
    <location>
        <begin position="1"/>
        <end position="162"/>
    </location>
</feature>
<evidence type="ECO:0000259" key="3">
    <source>
        <dbReference type="Pfam" id="PF00823"/>
    </source>
</evidence>
<dbReference type="PANTHER" id="PTHR46766">
    <property type="entry name" value="GLUTAMINE-RICH PROTEIN 2"/>
    <property type="match status" value="1"/>
</dbReference>
<dbReference type="PANTHER" id="PTHR46766:SF1">
    <property type="entry name" value="GLUTAMINE-RICH PROTEIN 2"/>
    <property type="match status" value="1"/>
</dbReference>
<dbReference type="SUPFAM" id="SSF140459">
    <property type="entry name" value="PE/PPE dimer-like"/>
    <property type="match status" value="1"/>
</dbReference>
<keyword evidence="2" id="KW-1133">Transmembrane helix</keyword>
<dbReference type="GO" id="GO:0052572">
    <property type="term" value="P:response to host immune response"/>
    <property type="evidence" value="ECO:0007669"/>
    <property type="project" value="TreeGrafter"/>
</dbReference>
<comment type="similarity">
    <text evidence="1">Belongs to the mycobacterial PPE family.</text>
</comment>
<evidence type="ECO:0000256" key="1">
    <source>
        <dbReference type="ARBA" id="ARBA00010652"/>
    </source>
</evidence>
<evidence type="ECO:0000256" key="2">
    <source>
        <dbReference type="SAM" id="Phobius"/>
    </source>
</evidence>